<accession>A0AAE9S000</accession>
<protein>
    <submittedName>
        <fullName evidence="2">Uncharacterized protein</fullName>
    </submittedName>
</protein>
<sequence>MKELALKFFFYLLVVLTLCAVTLSLFTHDMMIMGVGILLAIATLLLGLEKKQHKTDPFRS</sequence>
<feature type="transmembrane region" description="Helical" evidence="1">
    <location>
        <begin position="30"/>
        <end position="48"/>
    </location>
</feature>
<organism evidence="2 3">
    <name type="scientific">Acinetobacter tibetensis</name>
    <dbReference type="NCBI Taxonomy" id="2943497"/>
    <lineage>
        <taxon>Bacteria</taxon>
        <taxon>Pseudomonadati</taxon>
        <taxon>Pseudomonadota</taxon>
        <taxon>Gammaproteobacteria</taxon>
        <taxon>Moraxellales</taxon>
        <taxon>Moraxellaceae</taxon>
        <taxon>Acinetobacter</taxon>
    </lineage>
</organism>
<keyword evidence="1" id="KW-0472">Membrane</keyword>
<evidence type="ECO:0000256" key="1">
    <source>
        <dbReference type="SAM" id="Phobius"/>
    </source>
</evidence>
<dbReference type="EMBL" id="CP098732">
    <property type="protein sequence ID" value="USE82940.1"/>
    <property type="molecule type" value="Genomic_DNA"/>
</dbReference>
<evidence type="ECO:0000313" key="2">
    <source>
        <dbReference type="EMBL" id="USE82940.1"/>
    </source>
</evidence>
<keyword evidence="1" id="KW-0812">Transmembrane</keyword>
<gene>
    <name evidence="2" type="ORF">M5E07_14350</name>
</gene>
<keyword evidence="1" id="KW-1133">Transmembrane helix</keyword>
<name>A0AAE9S000_9GAMM</name>
<dbReference type="RefSeq" id="WP_116758728.1">
    <property type="nucleotide sequence ID" value="NZ_CP098732.1"/>
</dbReference>
<evidence type="ECO:0000313" key="3">
    <source>
        <dbReference type="Proteomes" id="UP001056716"/>
    </source>
</evidence>
<keyword evidence="3" id="KW-1185">Reference proteome</keyword>
<dbReference type="AlphaFoldDB" id="A0AAE9S000"/>
<proteinExistence type="predicted"/>
<reference evidence="2" key="1">
    <citation type="submission" date="2022-06" db="EMBL/GenBank/DDBJ databases">
        <title>Isolation, identification and characterization of iprodione-degrading strains in Lhasa, Tibet.</title>
        <authorList>
            <person name="Pan H."/>
        </authorList>
    </citation>
    <scope>NUCLEOTIDE SEQUENCE</scope>
    <source>
        <strain evidence="2">Y-23</strain>
    </source>
</reference>
<dbReference type="KEGG" id="atz:M5E07_14350"/>
<dbReference type="Proteomes" id="UP001056716">
    <property type="component" value="Chromosome"/>
</dbReference>